<feature type="region of interest" description="Disordered" evidence="1">
    <location>
        <begin position="460"/>
        <end position="492"/>
    </location>
</feature>
<dbReference type="RefSeq" id="WP_231910353.1">
    <property type="nucleotide sequence ID" value="NZ_CP009211.1"/>
</dbReference>
<gene>
    <name evidence="2" type="ORF">SAMEA4535761_01191</name>
</gene>
<dbReference type="InterPro" id="IPR021229">
    <property type="entry name" value="DUF2800"/>
</dbReference>
<name>A0A239ZIV1_9CORY</name>
<evidence type="ECO:0000313" key="3">
    <source>
        <dbReference type="Proteomes" id="UP000215374"/>
    </source>
</evidence>
<protein>
    <submittedName>
        <fullName evidence="2">Phage protein</fullName>
    </submittedName>
</protein>
<evidence type="ECO:0000313" key="2">
    <source>
        <dbReference type="EMBL" id="SNV70506.1"/>
    </source>
</evidence>
<evidence type="ECO:0000256" key="1">
    <source>
        <dbReference type="SAM" id="MobiDB-lite"/>
    </source>
</evidence>
<proteinExistence type="predicted"/>
<organism evidence="2 3">
    <name type="scientific">Corynebacterium imitans</name>
    <dbReference type="NCBI Taxonomy" id="156978"/>
    <lineage>
        <taxon>Bacteria</taxon>
        <taxon>Bacillati</taxon>
        <taxon>Actinomycetota</taxon>
        <taxon>Actinomycetes</taxon>
        <taxon>Mycobacteriales</taxon>
        <taxon>Corynebacteriaceae</taxon>
        <taxon>Corynebacterium</taxon>
    </lineage>
</organism>
<sequence length="492" mass="53084">MTPLDTATYVATIHAPDGGWGDDDHDTIAAAIDEYGLTCMQVDDGGVWQMRTPINKKSISVEGAREGGASRFGFKRVQSLGTCAPAASGDTPAAVETTTEAESAPAHAARDHALLSASSAHRWINCTPAPYLEAQHPDTTSDAAAEGTEAHELAEHKLRQHIPIPTSWKPGEFYDEDMEDYTDDYVDHVTAELARTKEADPAAFLAIEQRLDFSHIVPGGFGTGDALIVGDGTMTVVDFKYGKGVEVSAVGNPQMRLYALGALATYGMIYQIEQVRTVIFQPRLGNISVEEISVDELTQWAETVVRPAAEKAAAGEGELRAGDWCQFCRHAPQCPALAKHYLDNLPTQPGAGEPPAPDTLSDEQIATIVAHSGELKKWLGKVEDHALAQATDGHTYPGLKVVEGRSVRKYTDEAAVAQTVQQETSEDPYQPRKVLGITAMTKLLGKKRFDELLGQLVHKPEGKPTLVPDSDKRPPMTLATPETVFEPIKKGA</sequence>
<dbReference type="Pfam" id="PF10926">
    <property type="entry name" value="DUF2800"/>
    <property type="match status" value="1"/>
</dbReference>
<dbReference type="InterPro" id="IPR011604">
    <property type="entry name" value="PDDEXK-like_dom_sf"/>
</dbReference>
<dbReference type="Proteomes" id="UP000215374">
    <property type="component" value="Chromosome 1"/>
</dbReference>
<reference evidence="2 3" key="1">
    <citation type="submission" date="2017-06" db="EMBL/GenBank/DDBJ databases">
        <authorList>
            <consortium name="Pathogen Informatics"/>
        </authorList>
    </citation>
    <scope>NUCLEOTIDE SEQUENCE [LARGE SCALE GENOMIC DNA]</scope>
    <source>
        <strain evidence="2 3">NCTC13015</strain>
    </source>
</reference>
<dbReference type="AlphaFoldDB" id="A0A239ZIV1"/>
<dbReference type="Gene3D" id="3.90.320.10">
    <property type="match status" value="1"/>
</dbReference>
<accession>A0A239ZIV1</accession>
<dbReference type="EMBL" id="LT906467">
    <property type="protein sequence ID" value="SNV70506.1"/>
    <property type="molecule type" value="Genomic_DNA"/>
</dbReference>